<organism evidence="2 3">
    <name type="scientific">Sclerotinia nivalis</name>
    <dbReference type="NCBI Taxonomy" id="352851"/>
    <lineage>
        <taxon>Eukaryota</taxon>
        <taxon>Fungi</taxon>
        <taxon>Dikarya</taxon>
        <taxon>Ascomycota</taxon>
        <taxon>Pezizomycotina</taxon>
        <taxon>Leotiomycetes</taxon>
        <taxon>Helotiales</taxon>
        <taxon>Sclerotiniaceae</taxon>
        <taxon>Sclerotinia</taxon>
    </lineage>
</organism>
<feature type="compositionally biased region" description="Basic and acidic residues" evidence="1">
    <location>
        <begin position="1034"/>
        <end position="1043"/>
    </location>
</feature>
<name>A0A9X0ABB5_9HELO</name>
<feature type="region of interest" description="Disordered" evidence="1">
    <location>
        <begin position="543"/>
        <end position="654"/>
    </location>
</feature>
<gene>
    <name evidence="2" type="ORF">OCU04_011270</name>
</gene>
<feature type="compositionally biased region" description="Basic and acidic residues" evidence="1">
    <location>
        <begin position="975"/>
        <end position="985"/>
    </location>
</feature>
<feature type="compositionally biased region" description="Polar residues" evidence="1">
    <location>
        <begin position="680"/>
        <end position="689"/>
    </location>
</feature>
<dbReference type="EMBL" id="JAPEIS010000014">
    <property type="protein sequence ID" value="KAJ8059617.1"/>
    <property type="molecule type" value="Genomic_DNA"/>
</dbReference>
<feature type="region of interest" description="Disordered" evidence="1">
    <location>
        <begin position="730"/>
        <end position="799"/>
    </location>
</feature>
<proteinExistence type="predicted"/>
<feature type="compositionally biased region" description="Low complexity" evidence="1">
    <location>
        <begin position="730"/>
        <end position="745"/>
    </location>
</feature>
<feature type="region of interest" description="Disordered" evidence="1">
    <location>
        <begin position="259"/>
        <end position="296"/>
    </location>
</feature>
<dbReference type="AlphaFoldDB" id="A0A9X0ABB5"/>
<feature type="compositionally biased region" description="Polar residues" evidence="1">
    <location>
        <begin position="324"/>
        <end position="336"/>
    </location>
</feature>
<feature type="compositionally biased region" description="Polar residues" evidence="1">
    <location>
        <begin position="155"/>
        <end position="175"/>
    </location>
</feature>
<accession>A0A9X0ABB5</accession>
<feature type="region of interest" description="Disordered" evidence="1">
    <location>
        <begin position="137"/>
        <end position="195"/>
    </location>
</feature>
<feature type="compositionally biased region" description="Polar residues" evidence="1">
    <location>
        <begin position="259"/>
        <end position="295"/>
    </location>
</feature>
<feature type="region of interest" description="Disordered" evidence="1">
    <location>
        <begin position="209"/>
        <end position="231"/>
    </location>
</feature>
<feature type="region of interest" description="Disordered" evidence="1">
    <location>
        <begin position="324"/>
        <end position="357"/>
    </location>
</feature>
<comment type="caution">
    <text evidence="2">The sequence shown here is derived from an EMBL/GenBank/DDBJ whole genome shotgun (WGS) entry which is preliminary data.</text>
</comment>
<feature type="compositionally biased region" description="Polar residues" evidence="1">
    <location>
        <begin position="553"/>
        <end position="570"/>
    </location>
</feature>
<feature type="region of interest" description="Disordered" evidence="1">
    <location>
        <begin position="1014"/>
        <end position="1060"/>
    </location>
</feature>
<evidence type="ECO:0000256" key="1">
    <source>
        <dbReference type="SAM" id="MobiDB-lite"/>
    </source>
</evidence>
<feature type="region of interest" description="Disordered" evidence="1">
    <location>
        <begin position="851"/>
        <end position="899"/>
    </location>
</feature>
<sequence>MDDDCDKDTFLKAKLGTKQRIAQAKLRAAEKRALEIAARHAEAATTPSPSPLPASRFIRTSTPSISNHVPESIVLLRSPTTEIERVERTNSIKELSKKIDTAGNAKLQELITRMILRCPGAKEIAESFFVSNDVQSDDEEVVNRGRNHGARQENGEGQNVNHVTHTVDCATSTESNEGRIRGHTLGTQPNSHAQTHVPDQLIDDLNRRQEDDSSALHPASHPKHNSIFHNSDAPKQLDLQRQNNQSDSMQIEGSIENQAPFNIDGNSQKDNTATVQEESETALASRTTEKASSIPMNDALIENTSDIEISNALDVLPSNITKSRETSTYYTPSRATPQIPPPEVGENETDTGANEAPTTDITQLVNDISAKYINLARTFGPGKFPFDKLASIAAETSRHESAKEFSFESFNNLVDSVRKNIETMQRATANDVAPESMRTQSVREVSSDLGSPIPMNANGQELARNSVSKDGMNLVIQEAMVSAESTDSEEDEYVDLANIISSHYNCDSCRKPIVLPEGFIVSLENPVPTTCLHCKTRKASGITRRKLGARARSSISTEVPTSETDNQSPPDQVGHRGTENSETPNQLPRTVPDNLGSLSESFSEPFPEQSAEPLPESVPEVLEEPLISVEAEEKDSGGTSQDSGLGEGDDIKYEDREDTIIVEIPAWHSPTGPRVPASQIPANGQSLSNLGKRKVQKIEGEAVYSSPIGPKQRRGRPLKNYQVIILDSSPASSSSISTPASNQSTQGTPTVKKRGRPFGSKSRVKLETWEPNKPMEQTWEPNKPMEHTGETRPISQRMSANKSRKIIQNLFSQPQDFMEDSMQDETQHVTREVNPQPRRIRETPVITRSATGSMIPKSRAASRRHKPPRPITRPITIQRDSGSEHVPPQRSELRPGSASMARTMPDDNIASTSFSGTFSAEMNVEGPATEIPVSRGKQIERTGNLSFSGDQELPQSIVEQGPRMVGGSTTSTTIGDEHGNVDDRVTGSLEGDESGVEKEVGSIMRSMNDKIRTTFGEGSNFMKDPNEIGNESSISKERQDKVGDSSAENPIPAHTQPRPQMPMYLSNFPNIENQQPSPIAELVPTHTTTVSSPYLNLFHPCSFIPIAIIIPTRNRNHYLHSLPPVLQIYHSPPLFHPLIAIFQSIPGFNIDPSNPKSIPIKHTILQSQNILHAFFRSRCNAAANFTSSAPSTSFFTRFRSHNIVPSSIGSRCISPISFTPSTSLSSTTFTRS</sequence>
<dbReference type="Proteomes" id="UP001152300">
    <property type="component" value="Unassembled WGS sequence"/>
</dbReference>
<feature type="region of interest" description="Disordered" evidence="1">
    <location>
        <begin position="961"/>
        <end position="998"/>
    </location>
</feature>
<evidence type="ECO:0000313" key="3">
    <source>
        <dbReference type="Proteomes" id="UP001152300"/>
    </source>
</evidence>
<feature type="compositionally biased region" description="Low complexity" evidence="1">
    <location>
        <begin position="599"/>
        <end position="626"/>
    </location>
</feature>
<keyword evidence="3" id="KW-1185">Reference proteome</keyword>
<dbReference type="OrthoDB" id="5422613at2759"/>
<feature type="compositionally biased region" description="Polar residues" evidence="1">
    <location>
        <begin position="185"/>
        <end position="194"/>
    </location>
</feature>
<protein>
    <submittedName>
        <fullName evidence="2">Uncharacterized protein</fullName>
    </submittedName>
</protein>
<evidence type="ECO:0000313" key="2">
    <source>
        <dbReference type="EMBL" id="KAJ8059617.1"/>
    </source>
</evidence>
<reference evidence="2" key="1">
    <citation type="submission" date="2022-11" db="EMBL/GenBank/DDBJ databases">
        <title>Genome Resource of Sclerotinia nivalis Strain SnTB1, a Plant Pathogen Isolated from American Ginseng.</title>
        <authorList>
            <person name="Fan S."/>
        </authorList>
    </citation>
    <scope>NUCLEOTIDE SEQUENCE</scope>
    <source>
        <strain evidence="2">SnTB1</strain>
    </source>
</reference>
<feature type="region of interest" description="Disordered" evidence="1">
    <location>
        <begin position="666"/>
        <end position="693"/>
    </location>
</feature>